<dbReference type="RefSeq" id="WP_011797864.1">
    <property type="nucleotide sequence ID" value="NC_008757.1"/>
</dbReference>
<dbReference type="KEGG" id="pna:Pnap_4208"/>
<evidence type="ECO:0000313" key="2">
    <source>
        <dbReference type="Proteomes" id="UP000000644"/>
    </source>
</evidence>
<dbReference type="EMBL" id="CP000530">
    <property type="protein sequence ID" value="ABM39491.1"/>
    <property type="molecule type" value="Genomic_DNA"/>
</dbReference>
<keyword evidence="1" id="KW-0614">Plasmid</keyword>
<organism evidence="1 2">
    <name type="scientific">Polaromonas naphthalenivorans (strain CJ2)</name>
    <dbReference type="NCBI Taxonomy" id="365044"/>
    <lineage>
        <taxon>Bacteria</taxon>
        <taxon>Pseudomonadati</taxon>
        <taxon>Pseudomonadota</taxon>
        <taxon>Betaproteobacteria</taxon>
        <taxon>Burkholderiales</taxon>
        <taxon>Comamonadaceae</taxon>
        <taxon>Polaromonas</taxon>
    </lineage>
</organism>
<protein>
    <submittedName>
        <fullName evidence="1">Uncharacterized protein</fullName>
    </submittedName>
</protein>
<geneLocation type="plasmid" evidence="1 2">
    <name>pPNAP01</name>
</geneLocation>
<reference evidence="2" key="1">
    <citation type="journal article" date="2009" name="Environ. Microbiol.">
        <title>The genome of Polaromonas naphthalenivorans strain CJ2, isolated from coal tar-contaminated sediment, reveals physiological and metabolic versatility and evolution through extensive horizontal gene transfer.</title>
        <authorList>
            <person name="Yagi J.M."/>
            <person name="Sims D."/>
            <person name="Brettin T."/>
            <person name="Bruce D."/>
            <person name="Madsen E.L."/>
        </authorList>
    </citation>
    <scope>NUCLEOTIDE SEQUENCE [LARGE SCALE GENOMIC DNA]</scope>
    <source>
        <strain evidence="2">CJ2</strain>
        <plasmid evidence="2">Plasmid pPNAP01</plasmid>
    </source>
</reference>
<dbReference type="AlphaFoldDB" id="A1VV13"/>
<proteinExistence type="predicted"/>
<name>A1VV13_POLNA</name>
<dbReference type="Proteomes" id="UP000000644">
    <property type="component" value="Plasmid pPNAP01"/>
</dbReference>
<evidence type="ECO:0000313" key="1">
    <source>
        <dbReference type="EMBL" id="ABM39491.1"/>
    </source>
</evidence>
<dbReference type="HOGENOM" id="CLU_2452090_0_0_4"/>
<accession>A1VV13</accession>
<keyword evidence="2" id="KW-1185">Reference proteome</keyword>
<sequence length="89" mass="9859">METNYRMRPIAAEITHGWIARALSSKFRVTYSSGRFGDTHYVIKDGVGGHVVLTQNTKNGRNVDASLFSPLQHAIMEKLQGWGLVVAAE</sequence>
<gene>
    <name evidence="1" type="ordered locus">Pnap_4208</name>
</gene>